<protein>
    <submittedName>
        <fullName evidence="1">Uncharacterized protein</fullName>
    </submittedName>
</protein>
<dbReference type="Proteomes" id="UP000092445">
    <property type="component" value="Unassembled WGS sequence"/>
</dbReference>
<organism evidence="1 2">
    <name type="scientific">Glossina pallidipes</name>
    <name type="common">Tsetse fly</name>
    <dbReference type="NCBI Taxonomy" id="7398"/>
    <lineage>
        <taxon>Eukaryota</taxon>
        <taxon>Metazoa</taxon>
        <taxon>Ecdysozoa</taxon>
        <taxon>Arthropoda</taxon>
        <taxon>Hexapoda</taxon>
        <taxon>Insecta</taxon>
        <taxon>Pterygota</taxon>
        <taxon>Neoptera</taxon>
        <taxon>Endopterygota</taxon>
        <taxon>Diptera</taxon>
        <taxon>Brachycera</taxon>
        <taxon>Muscomorpha</taxon>
        <taxon>Hippoboscoidea</taxon>
        <taxon>Glossinidae</taxon>
        <taxon>Glossina</taxon>
    </lineage>
</organism>
<keyword evidence="2" id="KW-1185">Reference proteome</keyword>
<dbReference type="AlphaFoldDB" id="A0A1A9ZLE5"/>
<name>A0A1A9ZLE5_GLOPL</name>
<evidence type="ECO:0000313" key="1">
    <source>
        <dbReference type="EnsemblMetazoa" id="GPAI018233-PA"/>
    </source>
</evidence>
<dbReference type="EnsemblMetazoa" id="GPAI018233-RA">
    <property type="protein sequence ID" value="GPAI018233-PA"/>
    <property type="gene ID" value="GPAI018233"/>
</dbReference>
<accession>A0A1A9ZLE5</accession>
<sequence length="279" mass="32241">MNVKYKILRRRGKIKVAVTGIPVNWLKMRWIKLEKSKSHLIQFKYDFHEDIEFSAINIRKSVARQIGRLGAQTLLMMITQFKQSNSTRNITVAIMGKNQKNILLLKKLIKIQEDQSVNGSDAVDTDKFDHDIESEEQVYKIEFSSREDEALRYIAPSKGTLWERLNKGRSVGRLTVYTIFKDDSGPTVYGKRHITRGSTTSAFNLIIDEGTIFTIHKNVLQWIRLHNAHSLLYIISFVLLLTANNSGKRTTKYLFTKSEYSTTTKHTNDWISRIKVASK</sequence>
<dbReference type="VEuPathDB" id="VectorBase:GPAI018233"/>
<evidence type="ECO:0000313" key="2">
    <source>
        <dbReference type="Proteomes" id="UP000092445"/>
    </source>
</evidence>
<reference evidence="1" key="2">
    <citation type="submission" date="2020-05" db="UniProtKB">
        <authorList>
            <consortium name="EnsemblMetazoa"/>
        </authorList>
    </citation>
    <scope>IDENTIFICATION</scope>
    <source>
        <strain evidence="1">IAEA</strain>
    </source>
</reference>
<proteinExistence type="predicted"/>
<reference evidence="2" key="1">
    <citation type="submission" date="2014-03" db="EMBL/GenBank/DDBJ databases">
        <authorList>
            <person name="Aksoy S."/>
            <person name="Warren W."/>
            <person name="Wilson R.K."/>
        </authorList>
    </citation>
    <scope>NUCLEOTIDE SEQUENCE [LARGE SCALE GENOMIC DNA]</scope>
    <source>
        <strain evidence="2">IAEA</strain>
    </source>
</reference>